<feature type="compositionally biased region" description="Polar residues" evidence="1">
    <location>
        <begin position="601"/>
        <end position="612"/>
    </location>
</feature>
<dbReference type="InterPro" id="IPR009072">
    <property type="entry name" value="Histone-fold"/>
</dbReference>
<feature type="compositionally biased region" description="Acidic residues" evidence="1">
    <location>
        <begin position="132"/>
        <end position="152"/>
    </location>
</feature>
<dbReference type="Pfam" id="PF10384">
    <property type="entry name" value="Scm3"/>
    <property type="match status" value="1"/>
</dbReference>
<dbReference type="PANTHER" id="PTHR15992:SF5">
    <property type="entry name" value="HOLLIDAY JUNCTION RECOGNITION PROTEIN"/>
    <property type="match status" value="1"/>
</dbReference>
<evidence type="ECO:0000313" key="3">
    <source>
        <dbReference type="Proteomes" id="UP001161757"/>
    </source>
</evidence>
<dbReference type="PANTHER" id="PTHR15992">
    <property type="entry name" value="HOLLIDAY JUNCTION RECOGNITION PROTEIN"/>
    <property type="match status" value="1"/>
</dbReference>
<protein>
    <submittedName>
        <fullName evidence="2">Uncharacterized protein</fullName>
    </submittedName>
</protein>
<proteinExistence type="predicted"/>
<dbReference type="InterPro" id="IPR018465">
    <property type="entry name" value="Scm3/HJURP"/>
</dbReference>
<feature type="region of interest" description="Disordered" evidence="1">
    <location>
        <begin position="75"/>
        <end position="248"/>
    </location>
</feature>
<feature type="region of interest" description="Disordered" evidence="1">
    <location>
        <begin position="348"/>
        <end position="377"/>
    </location>
</feature>
<organism evidence="2 3">
    <name type="scientific">Exophiala dermatitidis</name>
    <name type="common">Black yeast-like fungus</name>
    <name type="synonym">Wangiella dermatitidis</name>
    <dbReference type="NCBI Taxonomy" id="5970"/>
    <lineage>
        <taxon>Eukaryota</taxon>
        <taxon>Fungi</taxon>
        <taxon>Dikarya</taxon>
        <taxon>Ascomycota</taxon>
        <taxon>Pezizomycotina</taxon>
        <taxon>Eurotiomycetes</taxon>
        <taxon>Chaetothyriomycetidae</taxon>
        <taxon>Chaetothyriales</taxon>
        <taxon>Herpotrichiellaceae</taxon>
        <taxon>Exophiala</taxon>
    </lineage>
</organism>
<dbReference type="GO" id="GO:0046982">
    <property type="term" value="F:protein heterodimerization activity"/>
    <property type="evidence" value="ECO:0007669"/>
    <property type="project" value="InterPro"/>
</dbReference>
<accession>A0AAN6F1H8</accession>
<dbReference type="GO" id="GO:0005634">
    <property type="term" value="C:nucleus"/>
    <property type="evidence" value="ECO:0007669"/>
    <property type="project" value="InterPro"/>
</dbReference>
<dbReference type="Proteomes" id="UP001161757">
    <property type="component" value="Unassembled WGS sequence"/>
</dbReference>
<comment type="caution">
    <text evidence="2">The sequence shown here is derived from an EMBL/GenBank/DDBJ whole genome shotgun (WGS) entry which is preliminary data.</text>
</comment>
<sequence>MEGPFRKRPRLSIFAGQESQTDLDSDLDALRYKNDSLLKSRFESIFAKYSQDFSGVGDEIDIVQQKIVVNNGHLESMEGETDTGEAPGEDDKGRSFLRAMTEAPAGADLGSDQEANGVLTSIEAIAENAALSDDEDDGDEDEQEDVHEDEVDCSPSEADEAHASAPVGSRHPDVRTPDMYGHSPSVVAPRGSYNKAQPDTNDSDNDSLFEVTEQQRSTSPDSLFEVGTRSISSGDLAPPPCSLNLTGDPEESAILEKYGPKMGQEVLELLHNARKTAVEAQVEPAWRLPPELVSPKRRREFNHSSPMSGRPSENGIASSELEDVPVSDPRGSFWRSSVRKITPQFRRPSKRLRKVRQESVDPLQGEISGDQNGEGETVTTPVWKEESDNAAVVWKSNRPNARGSDEQVLQMKKGICFYCSRQWKTRASVFRHWTDLLREAEAIGVYPDDVHDMIYIRDYYLNAPTDPRGPRMSVSNLRRLVELHEGKGLSFDEIARSGLLRSKKRGTQLKEAYVTFRKRRESRAKGAVREWSEEELEALNRLCENPETEIGVFARNFANRTTTDVVDKLAEIWLAAFGESVNDPAPGPRTPEPQSEPADNETPTTAQQYNSEGTRRSSRLASR</sequence>
<evidence type="ECO:0000256" key="1">
    <source>
        <dbReference type="SAM" id="MobiDB-lite"/>
    </source>
</evidence>
<gene>
    <name evidence="2" type="ORF">HRR80_000295</name>
</gene>
<name>A0AAN6F1H8_EXODE</name>
<feature type="region of interest" description="Disordered" evidence="1">
    <location>
        <begin position="580"/>
        <end position="623"/>
    </location>
</feature>
<dbReference type="GO" id="GO:0042393">
    <property type="term" value="F:histone binding"/>
    <property type="evidence" value="ECO:0007669"/>
    <property type="project" value="InterPro"/>
</dbReference>
<evidence type="ECO:0000313" key="2">
    <source>
        <dbReference type="EMBL" id="KAJ8995527.1"/>
    </source>
</evidence>
<reference evidence="2" key="1">
    <citation type="submission" date="2023-01" db="EMBL/GenBank/DDBJ databases">
        <title>Exophiala dermititidis isolated from Cystic Fibrosis Patient.</title>
        <authorList>
            <person name="Kurbessoian T."/>
            <person name="Crocker A."/>
            <person name="Murante D."/>
            <person name="Hogan D.A."/>
            <person name="Stajich J.E."/>
        </authorList>
    </citation>
    <scope>NUCLEOTIDE SEQUENCE</scope>
    <source>
        <strain evidence="2">Ex8</strain>
    </source>
</reference>
<dbReference type="Gene3D" id="1.10.20.10">
    <property type="entry name" value="Histone, subunit A"/>
    <property type="match status" value="1"/>
</dbReference>
<dbReference type="AlphaFoldDB" id="A0AAN6F1H8"/>
<feature type="region of interest" description="Disordered" evidence="1">
    <location>
        <begin position="298"/>
        <end position="317"/>
    </location>
</feature>
<dbReference type="EMBL" id="JAJGCB010000001">
    <property type="protein sequence ID" value="KAJ8995527.1"/>
    <property type="molecule type" value="Genomic_DNA"/>
</dbReference>
<feature type="compositionally biased region" description="Polar residues" evidence="1">
    <location>
        <begin position="212"/>
        <end position="221"/>
    </location>
</feature>